<dbReference type="SUPFAM" id="SSF56281">
    <property type="entry name" value="Metallo-hydrolase/oxidoreductase"/>
    <property type="match status" value="1"/>
</dbReference>
<evidence type="ECO:0000259" key="1">
    <source>
        <dbReference type="SMART" id="SM00849"/>
    </source>
</evidence>
<dbReference type="AlphaFoldDB" id="A0A0U1LVM1"/>
<dbReference type="SMART" id="SM00849">
    <property type="entry name" value="Lactamase_B"/>
    <property type="match status" value="1"/>
</dbReference>
<accession>A0A0U1LVM1</accession>
<dbReference type="OMA" id="ICADERQ"/>
<evidence type="ECO:0000313" key="3">
    <source>
        <dbReference type="Proteomes" id="UP000054383"/>
    </source>
</evidence>
<feature type="domain" description="Metallo-beta-lactamase" evidence="1">
    <location>
        <begin position="95"/>
        <end position="265"/>
    </location>
</feature>
<dbReference type="Proteomes" id="UP000054383">
    <property type="component" value="Unassembled WGS sequence"/>
</dbReference>
<dbReference type="PANTHER" id="PTHR36839">
    <property type="entry name" value="METALLO-BETA-LACTAMASE FAMILY PROTEIN (AFU_ORTHOLOGUE AFUA_5G12770)"/>
    <property type="match status" value="1"/>
</dbReference>
<dbReference type="OrthoDB" id="17458at2759"/>
<dbReference type="InterPro" id="IPR036866">
    <property type="entry name" value="RibonucZ/Hydroxyglut_hydro"/>
</dbReference>
<gene>
    <name evidence="2" type="ORF">PISL3812_04472</name>
</gene>
<dbReference type="Pfam" id="PF00753">
    <property type="entry name" value="Lactamase_B"/>
    <property type="match status" value="1"/>
</dbReference>
<dbReference type="Gene3D" id="3.60.15.10">
    <property type="entry name" value="Ribonuclease Z/Hydroxyacylglutathione hydrolase-like"/>
    <property type="match status" value="1"/>
</dbReference>
<protein>
    <recommendedName>
        <fullName evidence="1">Metallo-beta-lactamase domain-containing protein</fullName>
    </recommendedName>
</protein>
<dbReference type="EMBL" id="CVMT01000003">
    <property type="protein sequence ID" value="CRG87454.1"/>
    <property type="molecule type" value="Genomic_DNA"/>
</dbReference>
<name>A0A0U1LVM1_TALIS</name>
<proteinExistence type="predicted"/>
<dbReference type="InterPro" id="IPR001279">
    <property type="entry name" value="Metallo-B-lactamas"/>
</dbReference>
<reference evidence="2 3" key="1">
    <citation type="submission" date="2015-04" db="EMBL/GenBank/DDBJ databases">
        <authorList>
            <person name="Syromyatnikov M.Y."/>
            <person name="Popov V.N."/>
        </authorList>
    </citation>
    <scope>NUCLEOTIDE SEQUENCE [LARGE SCALE GENOMIC DNA]</scope>
    <source>
        <strain evidence="2">WF-38-12</strain>
    </source>
</reference>
<dbReference type="PANTHER" id="PTHR36839:SF1">
    <property type="entry name" value="METALLO-BETA-LACTAMASE FAMILY PROTEIN (AFU_ORTHOLOGUE AFUA_5G12770)"/>
    <property type="match status" value="1"/>
</dbReference>
<sequence length="318" mass="35698">MHYTTNATNFLICVTCGVQYSETSESQRKTCPVCDDPRQYVAAAGQSWTTLRRMRESGKYQNKFTPIQDGYLASSSSDDKHQLVSIQTMPQVAIGQRALLCVSPQGNVLWDCITYLDAETVATVKSYGRLDAIVISHPHYFSTCLHWAEAFGCPVYLSAEDEQWIMRRSEDVGKMVIWSGRQKTFCSSKNDDASEFVCVKTGGHFPGSSVLYWPATRMLLVADTIFVVPSGVYHVDRPEGTASFAFMWSYPNLIPLPPDEILNIWRAVKDLDFEDTHSAFSGRDTYGRSKERVLESAKIVVKSMGYATHAIHDERVPS</sequence>
<organism evidence="2 3">
    <name type="scientific">Talaromyces islandicus</name>
    <name type="common">Penicillium islandicum</name>
    <dbReference type="NCBI Taxonomy" id="28573"/>
    <lineage>
        <taxon>Eukaryota</taxon>
        <taxon>Fungi</taxon>
        <taxon>Dikarya</taxon>
        <taxon>Ascomycota</taxon>
        <taxon>Pezizomycotina</taxon>
        <taxon>Eurotiomycetes</taxon>
        <taxon>Eurotiomycetidae</taxon>
        <taxon>Eurotiales</taxon>
        <taxon>Trichocomaceae</taxon>
        <taxon>Talaromyces</taxon>
        <taxon>Talaromyces sect. Islandici</taxon>
    </lineage>
</organism>
<keyword evidence="3" id="KW-1185">Reference proteome</keyword>
<dbReference type="STRING" id="28573.A0A0U1LVM1"/>
<evidence type="ECO:0000313" key="2">
    <source>
        <dbReference type="EMBL" id="CRG87454.1"/>
    </source>
</evidence>